<feature type="coiled-coil region" evidence="1">
    <location>
        <begin position="231"/>
        <end position="304"/>
    </location>
</feature>
<feature type="chain" id="PRO_5012345104" evidence="2">
    <location>
        <begin position="20"/>
        <end position="311"/>
    </location>
</feature>
<protein>
    <submittedName>
        <fullName evidence="3">Uncharacterized protein</fullName>
    </submittedName>
</protein>
<sequence length="311" mass="35877">MELRIFIWCILGFLTIAQSQTLENTLELVYSLKEKNIQKQVSEDNEYYEILAQCTENLKDFNEYKTSAEESYEYALKIFNEAKEKFEAVEIDIESLSQEIKFAQEIIGTLGGLRCDETTIFIQNLKDSKEALDLIRYIQIDTEKFYSKKLSEFASINSKLTKLLGSGLADIPEEISTEEYLKTLKVLVQQNVENLEKKELKSAKDYASWHALTIKANDRNVEDLQERDKVAQGLKIQLEKVQGDMERAQNAVNHAKTLVKAEEERCENESIKYTEAKALNDGDLKLIEETIKIFKKQVRQTKELSNTLGKE</sequence>
<gene>
    <name evidence="3" type="ORF">SteCoe_23867</name>
</gene>
<evidence type="ECO:0000313" key="4">
    <source>
        <dbReference type="Proteomes" id="UP000187209"/>
    </source>
</evidence>
<keyword evidence="2" id="KW-0732">Signal</keyword>
<proteinExistence type="predicted"/>
<dbReference type="AlphaFoldDB" id="A0A1R2BIV9"/>
<name>A0A1R2BIV9_9CILI</name>
<dbReference type="OrthoDB" id="10632760at2759"/>
<reference evidence="3 4" key="1">
    <citation type="submission" date="2016-11" db="EMBL/GenBank/DDBJ databases">
        <title>The macronuclear genome of Stentor coeruleus: a giant cell with tiny introns.</title>
        <authorList>
            <person name="Slabodnick M."/>
            <person name="Ruby J.G."/>
            <person name="Reiff S.B."/>
            <person name="Swart E.C."/>
            <person name="Gosai S."/>
            <person name="Prabakaran S."/>
            <person name="Witkowska E."/>
            <person name="Larue G.E."/>
            <person name="Fisher S."/>
            <person name="Freeman R.M."/>
            <person name="Gunawardena J."/>
            <person name="Chu W."/>
            <person name="Stover N.A."/>
            <person name="Gregory B.D."/>
            <person name="Nowacki M."/>
            <person name="Derisi J."/>
            <person name="Roy S.W."/>
            <person name="Marshall W.F."/>
            <person name="Sood P."/>
        </authorList>
    </citation>
    <scope>NUCLEOTIDE SEQUENCE [LARGE SCALE GENOMIC DNA]</scope>
    <source>
        <strain evidence="3">WM001</strain>
    </source>
</reference>
<dbReference type="Proteomes" id="UP000187209">
    <property type="component" value="Unassembled WGS sequence"/>
</dbReference>
<comment type="caution">
    <text evidence="3">The sequence shown here is derived from an EMBL/GenBank/DDBJ whole genome shotgun (WGS) entry which is preliminary data.</text>
</comment>
<keyword evidence="1" id="KW-0175">Coiled coil</keyword>
<dbReference type="EMBL" id="MPUH01000615">
    <property type="protein sequence ID" value="OMJ76706.1"/>
    <property type="molecule type" value="Genomic_DNA"/>
</dbReference>
<keyword evidence="4" id="KW-1185">Reference proteome</keyword>
<evidence type="ECO:0000256" key="2">
    <source>
        <dbReference type="SAM" id="SignalP"/>
    </source>
</evidence>
<organism evidence="3 4">
    <name type="scientific">Stentor coeruleus</name>
    <dbReference type="NCBI Taxonomy" id="5963"/>
    <lineage>
        <taxon>Eukaryota</taxon>
        <taxon>Sar</taxon>
        <taxon>Alveolata</taxon>
        <taxon>Ciliophora</taxon>
        <taxon>Postciliodesmatophora</taxon>
        <taxon>Heterotrichea</taxon>
        <taxon>Heterotrichida</taxon>
        <taxon>Stentoridae</taxon>
        <taxon>Stentor</taxon>
    </lineage>
</organism>
<feature type="coiled-coil region" evidence="1">
    <location>
        <begin position="79"/>
        <end position="106"/>
    </location>
</feature>
<accession>A0A1R2BIV9</accession>
<feature type="signal peptide" evidence="2">
    <location>
        <begin position="1"/>
        <end position="19"/>
    </location>
</feature>
<evidence type="ECO:0000313" key="3">
    <source>
        <dbReference type="EMBL" id="OMJ76706.1"/>
    </source>
</evidence>
<evidence type="ECO:0000256" key="1">
    <source>
        <dbReference type="SAM" id="Coils"/>
    </source>
</evidence>